<name>A0A845FDC8_9BACI</name>
<reference evidence="7 8" key="1">
    <citation type="submission" date="2019-11" db="EMBL/GenBank/DDBJ databases">
        <title>Genome sequences of 17 halophilic strains isolated from different environments.</title>
        <authorList>
            <person name="Furrow R.E."/>
        </authorList>
    </citation>
    <scope>NUCLEOTIDE SEQUENCE [LARGE SCALE GENOMIC DNA]</scope>
    <source>
        <strain evidence="7 8">SL-4</strain>
    </source>
</reference>
<dbReference type="PROSITE" id="PS50885">
    <property type="entry name" value="HAMP"/>
    <property type="match status" value="1"/>
</dbReference>
<dbReference type="RefSeq" id="WP_160914704.1">
    <property type="nucleotide sequence ID" value="NZ_WMFA01000004.1"/>
</dbReference>
<gene>
    <name evidence="7" type="ORF">GLW00_12980</name>
</gene>
<dbReference type="SUPFAM" id="SSF55073">
    <property type="entry name" value="Nucleotide cyclase"/>
    <property type="match status" value="1"/>
</dbReference>
<comment type="subcellular location">
    <subcellularLocation>
        <location evidence="1">Cell membrane</location>
    </subcellularLocation>
</comment>
<keyword evidence="4" id="KW-0812">Transmembrane</keyword>
<evidence type="ECO:0000313" key="7">
    <source>
        <dbReference type="EMBL" id="MYL71774.1"/>
    </source>
</evidence>
<dbReference type="InterPro" id="IPR043128">
    <property type="entry name" value="Rev_trsase/Diguanyl_cyclase"/>
</dbReference>
<organism evidence="7 8">
    <name type="scientific">Halobacillus litoralis</name>
    <dbReference type="NCBI Taxonomy" id="45668"/>
    <lineage>
        <taxon>Bacteria</taxon>
        <taxon>Bacillati</taxon>
        <taxon>Bacillota</taxon>
        <taxon>Bacilli</taxon>
        <taxon>Bacillales</taxon>
        <taxon>Bacillaceae</taxon>
        <taxon>Halobacillus</taxon>
    </lineage>
</organism>
<dbReference type="GO" id="GO:0005886">
    <property type="term" value="C:plasma membrane"/>
    <property type="evidence" value="ECO:0007669"/>
    <property type="project" value="UniProtKB-SubCell"/>
</dbReference>
<accession>A0A845FDC8</accession>
<keyword evidence="2" id="KW-1003">Cell membrane</keyword>
<dbReference type="GO" id="GO:0007165">
    <property type="term" value="P:signal transduction"/>
    <property type="evidence" value="ECO:0007669"/>
    <property type="project" value="InterPro"/>
</dbReference>
<keyword evidence="3 4" id="KW-0472">Membrane</keyword>
<evidence type="ECO:0000256" key="1">
    <source>
        <dbReference type="ARBA" id="ARBA00004236"/>
    </source>
</evidence>
<dbReference type="NCBIfam" id="TIGR00254">
    <property type="entry name" value="GGDEF"/>
    <property type="match status" value="1"/>
</dbReference>
<dbReference type="InterPro" id="IPR000160">
    <property type="entry name" value="GGDEF_dom"/>
</dbReference>
<dbReference type="Proteomes" id="UP000450457">
    <property type="component" value="Unassembled WGS sequence"/>
</dbReference>
<evidence type="ECO:0000259" key="5">
    <source>
        <dbReference type="PROSITE" id="PS50885"/>
    </source>
</evidence>
<dbReference type="PANTHER" id="PTHR46663:SF2">
    <property type="entry name" value="GGDEF DOMAIN-CONTAINING PROTEIN"/>
    <property type="match status" value="1"/>
</dbReference>
<protein>
    <submittedName>
        <fullName evidence="7">Diguanylate cyclase</fullName>
    </submittedName>
</protein>
<dbReference type="OrthoDB" id="9759607at2"/>
<feature type="domain" description="GGDEF" evidence="6">
    <location>
        <begin position="142"/>
        <end position="271"/>
    </location>
</feature>
<evidence type="ECO:0000259" key="6">
    <source>
        <dbReference type="PROSITE" id="PS50887"/>
    </source>
</evidence>
<dbReference type="PROSITE" id="PS50887">
    <property type="entry name" value="GGDEF"/>
    <property type="match status" value="1"/>
</dbReference>
<sequence>MKMNYLRWMLIIYIVLGTVMGISFSLVLDQFIPIPDQLFLFFMIASVFAGALLGSVNYLIYYYFTKRFIRHVNLVLNAVRNGDLSARTTFRSGGMIGELNKNINKTLVNLERSQKNILHDDLTGIPNRQALQQRFLEGEESGVHVLLFIDVNEFKRINDTYGHVMGDEMLQSIAALLHEAVKGSGHVYRLSGDEFVILQKIQDGESADELCARIHHAFLEPFHQGGHRIPVSISIGVCEFVFGQKDFVSILDEADQEMYQAKNSRKVRLQS</sequence>
<dbReference type="InterPro" id="IPR029787">
    <property type="entry name" value="Nucleotide_cyclase"/>
</dbReference>
<feature type="transmembrane region" description="Helical" evidence="4">
    <location>
        <begin position="12"/>
        <end position="32"/>
    </location>
</feature>
<dbReference type="AlphaFoldDB" id="A0A845FDC8"/>
<comment type="caution">
    <text evidence="7">The sequence shown here is derived from an EMBL/GenBank/DDBJ whole genome shotgun (WGS) entry which is preliminary data.</text>
</comment>
<feature type="domain" description="HAMP" evidence="5">
    <location>
        <begin position="69"/>
        <end position="115"/>
    </location>
</feature>
<evidence type="ECO:0000313" key="8">
    <source>
        <dbReference type="Proteomes" id="UP000450457"/>
    </source>
</evidence>
<proteinExistence type="predicted"/>
<feature type="transmembrane region" description="Helical" evidence="4">
    <location>
        <begin position="38"/>
        <end position="64"/>
    </location>
</feature>
<keyword evidence="4" id="KW-1133">Transmembrane helix</keyword>
<evidence type="ECO:0000256" key="4">
    <source>
        <dbReference type="SAM" id="Phobius"/>
    </source>
</evidence>
<dbReference type="EMBL" id="WMFA01000004">
    <property type="protein sequence ID" value="MYL71774.1"/>
    <property type="molecule type" value="Genomic_DNA"/>
</dbReference>
<evidence type="ECO:0000256" key="2">
    <source>
        <dbReference type="ARBA" id="ARBA00022475"/>
    </source>
</evidence>
<evidence type="ECO:0000256" key="3">
    <source>
        <dbReference type="ARBA" id="ARBA00023136"/>
    </source>
</evidence>
<dbReference type="SMART" id="SM00267">
    <property type="entry name" value="GGDEF"/>
    <property type="match status" value="1"/>
</dbReference>
<dbReference type="Gene3D" id="3.30.70.270">
    <property type="match status" value="1"/>
</dbReference>
<dbReference type="PANTHER" id="PTHR46663">
    <property type="entry name" value="DIGUANYLATE CYCLASE DGCT-RELATED"/>
    <property type="match status" value="1"/>
</dbReference>
<dbReference type="GeneID" id="78007916"/>
<dbReference type="InterPro" id="IPR003660">
    <property type="entry name" value="HAMP_dom"/>
</dbReference>
<dbReference type="Pfam" id="PF00990">
    <property type="entry name" value="GGDEF"/>
    <property type="match status" value="1"/>
</dbReference>
<dbReference type="InterPro" id="IPR052163">
    <property type="entry name" value="DGC-Regulatory_Protein"/>
</dbReference>
<dbReference type="CDD" id="cd01949">
    <property type="entry name" value="GGDEF"/>
    <property type="match status" value="1"/>
</dbReference>